<dbReference type="InterPro" id="IPR027417">
    <property type="entry name" value="P-loop_NTPase"/>
</dbReference>
<dbReference type="GO" id="GO:0005737">
    <property type="term" value="C:cytoplasm"/>
    <property type="evidence" value="ECO:0007669"/>
    <property type="project" value="TreeGrafter"/>
</dbReference>
<protein>
    <submittedName>
        <fullName evidence="2">50S ribosome-binding GTPase</fullName>
    </submittedName>
</protein>
<evidence type="ECO:0000313" key="3">
    <source>
        <dbReference type="Proteomes" id="UP000199250"/>
    </source>
</evidence>
<accession>A0A1H6VNR7</accession>
<dbReference type="InterPro" id="IPR006073">
    <property type="entry name" value="GTP-bd"/>
</dbReference>
<dbReference type="AlphaFoldDB" id="A0A1H6VNR7"/>
<dbReference type="OrthoDB" id="9180582at2"/>
<dbReference type="PANTHER" id="PTHR42714:SF6">
    <property type="entry name" value="TRANSLATION INITIATION FACTOR IF-2"/>
    <property type="match status" value="1"/>
</dbReference>
<feature type="domain" description="G" evidence="1">
    <location>
        <begin position="30"/>
        <end position="139"/>
    </location>
</feature>
<reference evidence="2 3" key="1">
    <citation type="submission" date="2016-10" db="EMBL/GenBank/DDBJ databases">
        <authorList>
            <person name="de Groot N.N."/>
        </authorList>
    </citation>
    <scope>NUCLEOTIDE SEQUENCE [LARGE SCALE GENOMIC DNA]</scope>
    <source>
        <strain evidence="2 3">DSM 373</strain>
    </source>
</reference>
<dbReference type="SUPFAM" id="SSF52540">
    <property type="entry name" value="P-loop containing nucleoside triphosphate hydrolases"/>
    <property type="match status" value="1"/>
</dbReference>
<name>A0A1H6VNR7_9GAMM</name>
<dbReference type="Proteomes" id="UP000199250">
    <property type="component" value="Unassembled WGS sequence"/>
</dbReference>
<dbReference type="GO" id="GO:0030488">
    <property type="term" value="P:tRNA methylation"/>
    <property type="evidence" value="ECO:0007669"/>
    <property type="project" value="TreeGrafter"/>
</dbReference>
<sequence>MTKKSPTIEQLEDSCHSFLQEASQNPKPVIAAWGLVKAGKSSLLNMLSGHIEDEFFKTGVVRTTRLNQELETDHYLLMDTPGLGIDQADSRQAYSGLDNADVVLFVHAPPGELDQEEMELLTQLKATYAEDTEQRLVLVLSQLDKDQDGALERIRQRIQEQLQERFGIQPKCFLVSNSRYRKGAAQGKQTMIDSSGIPQLAGHLDGLVQGIDEQLESVRASRRAARKAELLAELERTIAAGRQQVARLQQPHVAKVRAFNRMMSELRQNFAARTAEITAVQKELNSL</sequence>
<gene>
    <name evidence="2" type="ORF">SAMN04244572_02550</name>
</gene>
<dbReference type="GO" id="GO:0005525">
    <property type="term" value="F:GTP binding"/>
    <property type="evidence" value="ECO:0007669"/>
    <property type="project" value="InterPro"/>
</dbReference>
<evidence type="ECO:0000259" key="1">
    <source>
        <dbReference type="Pfam" id="PF01926"/>
    </source>
</evidence>
<dbReference type="RefSeq" id="WP_090732135.1">
    <property type="nucleotide sequence ID" value="NZ_FNYQ01000042.1"/>
</dbReference>
<organism evidence="2 3">
    <name type="scientific">Azotobacter beijerinckii</name>
    <dbReference type="NCBI Taxonomy" id="170623"/>
    <lineage>
        <taxon>Bacteria</taxon>
        <taxon>Pseudomonadati</taxon>
        <taxon>Pseudomonadota</taxon>
        <taxon>Gammaproteobacteria</taxon>
        <taxon>Pseudomonadales</taxon>
        <taxon>Pseudomonadaceae</taxon>
        <taxon>Azotobacter</taxon>
    </lineage>
</organism>
<dbReference type="PANTHER" id="PTHR42714">
    <property type="entry name" value="TRNA MODIFICATION GTPASE GTPBP3"/>
    <property type="match status" value="1"/>
</dbReference>
<dbReference type="EMBL" id="FNYQ01000042">
    <property type="protein sequence ID" value="SEJ04694.1"/>
    <property type="molecule type" value="Genomic_DNA"/>
</dbReference>
<dbReference type="GO" id="GO:0002098">
    <property type="term" value="P:tRNA wobble uridine modification"/>
    <property type="evidence" value="ECO:0007669"/>
    <property type="project" value="TreeGrafter"/>
</dbReference>
<evidence type="ECO:0000313" key="2">
    <source>
        <dbReference type="EMBL" id="SEJ04694.1"/>
    </source>
</evidence>
<dbReference type="Pfam" id="PF01926">
    <property type="entry name" value="MMR_HSR1"/>
    <property type="match status" value="1"/>
</dbReference>
<dbReference type="Gene3D" id="3.40.50.300">
    <property type="entry name" value="P-loop containing nucleotide triphosphate hydrolases"/>
    <property type="match status" value="1"/>
</dbReference>
<proteinExistence type="predicted"/>